<sequence>MISSAACGGKGSQKEQQVEETTDSVKTFVFAGNPLVRDKFTADPAPMVHDGRLYLYVGHDEYYEGQDTASGGKEFNITEWLCYSTDDMKTWTDHGSVLKPTDFKWAVGEAWASQVVEKDGKFYYYTTAQGGEPYVGKCVGVAVSDSPTGPFKDAIGKPLVSDDMTDNGARGWWNDIDPTVLIDGDDAWLCWGNGTCFLAKLKPNMTEIDGEIEVIDLPRYVEGPWLHKKGDIYYLTYASIGKGQETISYATAPSMKGPWTPRGELTGPAENSFTIHPGIIEFNGEWYLFYHNASQEIDGHKGAIGRRSVCVDTLRYDADGLMLPVRQTSGK</sequence>
<dbReference type="EMBL" id="SRYB01000021">
    <property type="protein sequence ID" value="TGY77724.1"/>
    <property type="molecule type" value="Genomic_DNA"/>
</dbReference>
<dbReference type="Proteomes" id="UP000306319">
    <property type="component" value="Unassembled WGS sequence"/>
</dbReference>
<accession>A0AC61RIV9</accession>
<keyword evidence="1" id="KW-0378">Hydrolase</keyword>
<reference evidence="1" key="1">
    <citation type="submission" date="2019-04" db="EMBL/GenBank/DDBJ databases">
        <title>Microbes associate with the intestines of laboratory mice.</title>
        <authorList>
            <person name="Navarre W."/>
            <person name="Wong E."/>
            <person name="Huang K."/>
            <person name="Tropini C."/>
            <person name="Ng K."/>
            <person name="Yu B."/>
        </authorList>
    </citation>
    <scope>NUCLEOTIDE SEQUENCE</scope>
    <source>
        <strain evidence="1">NM04_E33</strain>
    </source>
</reference>
<evidence type="ECO:0000313" key="1">
    <source>
        <dbReference type="EMBL" id="TGY77724.1"/>
    </source>
</evidence>
<name>A0AC61RIV9_9BACT</name>
<evidence type="ECO:0000313" key="2">
    <source>
        <dbReference type="Proteomes" id="UP000306319"/>
    </source>
</evidence>
<organism evidence="1 2">
    <name type="scientific">Lepagella muris</name>
    <dbReference type="NCBI Taxonomy" id="3032870"/>
    <lineage>
        <taxon>Bacteria</taxon>
        <taxon>Pseudomonadati</taxon>
        <taxon>Bacteroidota</taxon>
        <taxon>Bacteroidia</taxon>
        <taxon>Bacteroidales</taxon>
        <taxon>Muribaculaceae</taxon>
        <taxon>Lepagella</taxon>
    </lineage>
</organism>
<proteinExistence type="predicted"/>
<gene>
    <name evidence="1" type="ORF">E5331_13295</name>
</gene>
<protein>
    <submittedName>
        <fullName evidence="1">Glycoside hydrolase</fullName>
    </submittedName>
</protein>
<keyword evidence="2" id="KW-1185">Reference proteome</keyword>
<comment type="caution">
    <text evidence="1">The sequence shown here is derived from an EMBL/GenBank/DDBJ whole genome shotgun (WGS) entry which is preliminary data.</text>
</comment>